<dbReference type="Pfam" id="PF00011">
    <property type="entry name" value="HSP20"/>
    <property type="match status" value="1"/>
</dbReference>
<reference evidence="5 6" key="1">
    <citation type="journal article" date="2014" name="PLoS Genet.">
        <title>Phylogenetically driven sequencing of extremely halophilic archaea reveals strategies for static and dynamic osmo-response.</title>
        <authorList>
            <person name="Becker E.A."/>
            <person name="Seitzer P.M."/>
            <person name="Tritt A."/>
            <person name="Larsen D."/>
            <person name="Krusor M."/>
            <person name="Yao A.I."/>
            <person name="Wu D."/>
            <person name="Madern D."/>
            <person name="Eisen J.A."/>
            <person name="Darling A.E."/>
            <person name="Facciotti M.T."/>
        </authorList>
    </citation>
    <scope>NUCLEOTIDE SEQUENCE [LARGE SCALE GENOMIC DNA]</scope>
    <source>
        <strain evidence="5 6">JCM 12255</strain>
    </source>
</reference>
<evidence type="ECO:0000256" key="3">
    <source>
        <dbReference type="SAM" id="MobiDB-lite"/>
    </source>
</evidence>
<evidence type="ECO:0000313" key="6">
    <source>
        <dbReference type="Proteomes" id="UP000011602"/>
    </source>
</evidence>
<protein>
    <submittedName>
        <fullName evidence="5">Molecular chaperone (Small heat shock protein)-like protein</fullName>
    </submittedName>
</protein>
<dbReference type="RefSeq" id="WP_007258076.1">
    <property type="nucleotide sequence ID" value="NZ_AOHZ01000017.1"/>
</dbReference>
<comment type="caution">
    <text evidence="5">The sequence shown here is derived from an EMBL/GenBank/DDBJ whole genome shotgun (WGS) entry which is preliminary data.</text>
</comment>
<organism evidence="5 6">
    <name type="scientific">Natronolimnohabitans innermongolicus JCM 12255</name>
    <dbReference type="NCBI Taxonomy" id="1227499"/>
    <lineage>
        <taxon>Archaea</taxon>
        <taxon>Methanobacteriati</taxon>
        <taxon>Methanobacteriota</taxon>
        <taxon>Stenosarchaea group</taxon>
        <taxon>Halobacteria</taxon>
        <taxon>Halobacteriales</taxon>
        <taxon>Natrialbaceae</taxon>
        <taxon>Natronolimnohabitans</taxon>
    </lineage>
</organism>
<keyword evidence="6" id="KW-1185">Reference proteome</keyword>
<feature type="compositionally biased region" description="Acidic residues" evidence="3">
    <location>
        <begin position="154"/>
        <end position="175"/>
    </location>
</feature>
<sequence length="175" mass="19203">MSLGDLRKSIGDALYRQVGRASGHVQSHRSLPVDVLENETAYQVVFDAPGVEPDDVQVRYLEGTVKIRLERFREYRDRYEIRFPGRGMELDGEADLPEDAIVDPDAGTATLTESGTLRIDIPKDPSLETAADATEESVTEESDSSSESNSTGETESDSADESDESREADEITADD</sequence>
<dbReference type="CDD" id="cd06464">
    <property type="entry name" value="ACD_sHsps-like"/>
    <property type="match status" value="1"/>
</dbReference>
<name>L9XJH2_9EURY</name>
<feature type="compositionally biased region" description="Acidic residues" evidence="3">
    <location>
        <begin position="133"/>
        <end position="144"/>
    </location>
</feature>
<dbReference type="Gene3D" id="2.60.40.790">
    <property type="match status" value="1"/>
</dbReference>
<evidence type="ECO:0000256" key="1">
    <source>
        <dbReference type="PROSITE-ProRule" id="PRU00285"/>
    </source>
</evidence>
<gene>
    <name evidence="5" type="ORF">C493_03837</name>
</gene>
<evidence type="ECO:0000256" key="2">
    <source>
        <dbReference type="RuleBase" id="RU003616"/>
    </source>
</evidence>
<dbReference type="InterPro" id="IPR008978">
    <property type="entry name" value="HSP20-like_chaperone"/>
</dbReference>
<dbReference type="EMBL" id="AOHZ01000017">
    <property type="protein sequence ID" value="ELY60803.1"/>
    <property type="molecule type" value="Genomic_DNA"/>
</dbReference>
<feature type="region of interest" description="Disordered" evidence="3">
    <location>
        <begin position="88"/>
        <end position="175"/>
    </location>
</feature>
<evidence type="ECO:0000313" key="5">
    <source>
        <dbReference type="EMBL" id="ELY60803.1"/>
    </source>
</evidence>
<keyword evidence="5" id="KW-0346">Stress response</keyword>
<dbReference type="STRING" id="1227499.C493_03837"/>
<dbReference type="PATRIC" id="fig|1227499.3.peg.790"/>
<dbReference type="SUPFAM" id="SSF49764">
    <property type="entry name" value="HSP20-like chaperones"/>
    <property type="match status" value="1"/>
</dbReference>
<evidence type="ECO:0000259" key="4">
    <source>
        <dbReference type="PROSITE" id="PS01031"/>
    </source>
</evidence>
<dbReference type="OrthoDB" id="210205at2157"/>
<proteinExistence type="inferred from homology"/>
<feature type="compositionally biased region" description="Acidic residues" evidence="3">
    <location>
        <begin position="90"/>
        <end position="102"/>
    </location>
</feature>
<dbReference type="InterPro" id="IPR002068">
    <property type="entry name" value="A-crystallin/Hsp20_dom"/>
</dbReference>
<accession>L9XJH2</accession>
<dbReference type="AlphaFoldDB" id="L9XJH2"/>
<feature type="domain" description="SHSP" evidence="4">
    <location>
        <begin position="24"/>
        <end position="139"/>
    </location>
</feature>
<dbReference type="PROSITE" id="PS01031">
    <property type="entry name" value="SHSP"/>
    <property type="match status" value="1"/>
</dbReference>
<dbReference type="eggNOG" id="arCOG01836">
    <property type="taxonomic scope" value="Archaea"/>
</dbReference>
<comment type="similarity">
    <text evidence="1 2">Belongs to the small heat shock protein (HSP20) family.</text>
</comment>
<dbReference type="Proteomes" id="UP000011602">
    <property type="component" value="Unassembled WGS sequence"/>
</dbReference>